<evidence type="ECO:0000256" key="1">
    <source>
        <dbReference type="ARBA" id="ARBA00009183"/>
    </source>
</evidence>
<dbReference type="Gene3D" id="3.50.50.60">
    <property type="entry name" value="FAD/NAD(P)-binding domain"/>
    <property type="match status" value="2"/>
</dbReference>
<name>S8FQJ6_FOMSC</name>
<dbReference type="PANTHER" id="PTHR23023">
    <property type="entry name" value="DIMETHYLANILINE MONOOXYGENASE"/>
    <property type="match status" value="1"/>
</dbReference>
<organism evidence="7 8">
    <name type="scientific">Fomitopsis schrenkii</name>
    <name type="common">Brown rot fungus</name>
    <dbReference type="NCBI Taxonomy" id="2126942"/>
    <lineage>
        <taxon>Eukaryota</taxon>
        <taxon>Fungi</taxon>
        <taxon>Dikarya</taxon>
        <taxon>Basidiomycota</taxon>
        <taxon>Agaricomycotina</taxon>
        <taxon>Agaricomycetes</taxon>
        <taxon>Polyporales</taxon>
        <taxon>Fomitopsis</taxon>
    </lineage>
</organism>
<dbReference type="OrthoDB" id="66881at2759"/>
<evidence type="ECO:0000256" key="5">
    <source>
        <dbReference type="ARBA" id="ARBA00023002"/>
    </source>
</evidence>
<evidence type="ECO:0000256" key="2">
    <source>
        <dbReference type="ARBA" id="ARBA00022630"/>
    </source>
</evidence>
<keyword evidence="2" id="KW-0285">Flavoprotein</keyword>
<dbReference type="EMBL" id="KE504148">
    <property type="protein sequence ID" value="EPT00575.1"/>
    <property type="molecule type" value="Genomic_DNA"/>
</dbReference>
<feature type="compositionally biased region" description="Basic and acidic residues" evidence="6">
    <location>
        <begin position="512"/>
        <end position="523"/>
    </location>
</feature>
<dbReference type="GO" id="GO:0050661">
    <property type="term" value="F:NADP binding"/>
    <property type="evidence" value="ECO:0007669"/>
    <property type="project" value="InterPro"/>
</dbReference>
<feature type="region of interest" description="Disordered" evidence="6">
    <location>
        <begin position="478"/>
        <end position="523"/>
    </location>
</feature>
<dbReference type="FunCoup" id="S8FQJ6">
    <property type="interactions" value="28"/>
</dbReference>
<evidence type="ECO:0000313" key="8">
    <source>
        <dbReference type="Proteomes" id="UP000015241"/>
    </source>
</evidence>
<evidence type="ECO:0000256" key="3">
    <source>
        <dbReference type="ARBA" id="ARBA00022827"/>
    </source>
</evidence>
<dbReference type="Proteomes" id="UP000015241">
    <property type="component" value="Unassembled WGS sequence"/>
</dbReference>
<proteinExistence type="inferred from homology"/>
<keyword evidence="5" id="KW-0560">Oxidoreductase</keyword>
<sequence length="523" mass="57667">MSVQTTEVKHICIVGAGPGGLAALKMIKETSQYRSGQWTATVFEEREKVGGVWVPAPPVDDPPVTPLYDSLTTNLPHPVMCYEDFLFPPETPLFPPAATVEKYLSDYTAHFELAPHIRLQTLVTSVDWLPDAQKWKVQVESSGVVEEPLYDLLIVANGHYRLPRYPSTPGLNAWRAAGKATHSAWYRRPEKLGDTVLVVGGGPSGTDISAEMRTVAHTVIHSISAPPPHKPARKVQDLDGGRFKIRGRVATFGDAEEGRVVFEDGSEETGIDHCILATGYQHHLPFLPPSLLRVEVPPAAPPLPLVLYNSTYHLFPVARHVFPLVQDVPPSRLAFLGLLKGVAPLPLMEAQVRATLAAFADPSILDAQAEAQGVIAWYEHLRARFGPAASEAHIAAAWHVFAPQMQFDYRDELHALIGHAERVPRWVREYYDARDVIRGEWRELERAGEAAEWVRGVGKKGGVEEWVELMRKVLEHAQKRPGKEEGPEAALARAEGEDGGEVRIARPPVEASGEKEASRCLVN</sequence>
<keyword evidence="4" id="KW-0521">NADP</keyword>
<dbReference type="InterPro" id="IPR020946">
    <property type="entry name" value="Flavin_mOase-like"/>
</dbReference>
<dbReference type="HOGENOM" id="CLU_006909_5_1_1"/>
<reference evidence="7 8" key="1">
    <citation type="journal article" date="2012" name="Science">
        <title>The Paleozoic origin of enzymatic lignin decomposition reconstructed from 31 fungal genomes.</title>
        <authorList>
            <person name="Floudas D."/>
            <person name="Binder M."/>
            <person name="Riley R."/>
            <person name="Barry K."/>
            <person name="Blanchette R.A."/>
            <person name="Henrissat B."/>
            <person name="Martinez A.T."/>
            <person name="Otillar R."/>
            <person name="Spatafora J.W."/>
            <person name="Yadav J.S."/>
            <person name="Aerts A."/>
            <person name="Benoit I."/>
            <person name="Boyd A."/>
            <person name="Carlson A."/>
            <person name="Copeland A."/>
            <person name="Coutinho P.M."/>
            <person name="de Vries R.P."/>
            <person name="Ferreira P."/>
            <person name="Findley K."/>
            <person name="Foster B."/>
            <person name="Gaskell J."/>
            <person name="Glotzer D."/>
            <person name="Gorecki P."/>
            <person name="Heitman J."/>
            <person name="Hesse C."/>
            <person name="Hori C."/>
            <person name="Igarashi K."/>
            <person name="Jurgens J.A."/>
            <person name="Kallen N."/>
            <person name="Kersten P."/>
            <person name="Kohler A."/>
            <person name="Kuees U."/>
            <person name="Kumar T.K.A."/>
            <person name="Kuo A."/>
            <person name="LaButti K."/>
            <person name="Larrondo L.F."/>
            <person name="Lindquist E."/>
            <person name="Ling A."/>
            <person name="Lombard V."/>
            <person name="Lucas S."/>
            <person name="Lundell T."/>
            <person name="Martin R."/>
            <person name="McLaughlin D.J."/>
            <person name="Morgenstern I."/>
            <person name="Morin E."/>
            <person name="Murat C."/>
            <person name="Nagy L.G."/>
            <person name="Nolan M."/>
            <person name="Ohm R.A."/>
            <person name="Patyshakuliyeva A."/>
            <person name="Rokas A."/>
            <person name="Ruiz-Duenas F.J."/>
            <person name="Sabat G."/>
            <person name="Salamov A."/>
            <person name="Samejima M."/>
            <person name="Schmutz J."/>
            <person name="Slot J.C."/>
            <person name="St John F."/>
            <person name="Stenlid J."/>
            <person name="Sun H."/>
            <person name="Sun S."/>
            <person name="Syed K."/>
            <person name="Tsang A."/>
            <person name="Wiebenga A."/>
            <person name="Young D."/>
            <person name="Pisabarro A."/>
            <person name="Eastwood D.C."/>
            <person name="Martin F."/>
            <person name="Cullen D."/>
            <person name="Grigoriev I.V."/>
            <person name="Hibbett D.S."/>
        </authorList>
    </citation>
    <scope>NUCLEOTIDE SEQUENCE</scope>
    <source>
        <strain evidence="8">FP-58527</strain>
    </source>
</reference>
<evidence type="ECO:0000256" key="6">
    <source>
        <dbReference type="SAM" id="MobiDB-lite"/>
    </source>
</evidence>
<dbReference type="InterPro" id="IPR000960">
    <property type="entry name" value="Flavin_mOase"/>
</dbReference>
<dbReference type="GO" id="GO:0004499">
    <property type="term" value="F:N,N-dimethylaniline monooxygenase activity"/>
    <property type="evidence" value="ECO:0007669"/>
    <property type="project" value="InterPro"/>
</dbReference>
<evidence type="ECO:0000256" key="4">
    <source>
        <dbReference type="ARBA" id="ARBA00022857"/>
    </source>
</evidence>
<dbReference type="PRINTS" id="PR00370">
    <property type="entry name" value="FMOXYGENASE"/>
</dbReference>
<dbReference type="InterPro" id="IPR050346">
    <property type="entry name" value="FMO-like"/>
</dbReference>
<dbReference type="InterPro" id="IPR036188">
    <property type="entry name" value="FAD/NAD-bd_sf"/>
</dbReference>
<feature type="compositionally biased region" description="Basic and acidic residues" evidence="6">
    <location>
        <begin position="494"/>
        <end position="504"/>
    </location>
</feature>
<protein>
    <submittedName>
        <fullName evidence="7">FAD/NAD-binding domain-containing protein</fullName>
    </submittedName>
</protein>
<dbReference type="eggNOG" id="KOG1399">
    <property type="taxonomic scope" value="Eukaryota"/>
</dbReference>
<keyword evidence="8" id="KW-1185">Reference proteome</keyword>
<gene>
    <name evidence="7" type="ORF">FOMPIDRAFT_145039</name>
</gene>
<dbReference type="SUPFAM" id="SSF51905">
    <property type="entry name" value="FAD/NAD(P)-binding domain"/>
    <property type="match status" value="2"/>
</dbReference>
<evidence type="ECO:0000313" key="7">
    <source>
        <dbReference type="EMBL" id="EPT00575.1"/>
    </source>
</evidence>
<dbReference type="Pfam" id="PF00743">
    <property type="entry name" value="FMO-like"/>
    <property type="match status" value="2"/>
</dbReference>
<dbReference type="STRING" id="743788.S8FQJ6"/>
<dbReference type="InParanoid" id="S8FQJ6"/>
<accession>S8FQJ6</accession>
<dbReference type="GO" id="GO:0050660">
    <property type="term" value="F:flavin adenine dinucleotide binding"/>
    <property type="evidence" value="ECO:0007669"/>
    <property type="project" value="InterPro"/>
</dbReference>
<keyword evidence="3" id="KW-0274">FAD</keyword>
<comment type="similarity">
    <text evidence="1">Belongs to the FMO family.</text>
</comment>
<dbReference type="AlphaFoldDB" id="S8FQJ6"/>